<dbReference type="AlphaFoldDB" id="A0A518IS08"/>
<dbReference type="InterPro" id="IPR003959">
    <property type="entry name" value="ATPase_AAA_core"/>
</dbReference>
<feature type="domain" description="ATPase AAA-type core" evidence="2">
    <location>
        <begin position="238"/>
        <end position="351"/>
    </location>
</feature>
<dbReference type="Gene3D" id="3.40.50.300">
    <property type="entry name" value="P-loop containing nucleotide triphosphate hydrolases"/>
    <property type="match status" value="2"/>
</dbReference>
<dbReference type="Proteomes" id="UP000316770">
    <property type="component" value="Chromosome"/>
</dbReference>
<dbReference type="PANTHER" id="PTHR43581">
    <property type="entry name" value="ATP/GTP PHOSPHATASE"/>
    <property type="match status" value="1"/>
</dbReference>
<dbReference type="GO" id="GO:0005524">
    <property type="term" value="F:ATP binding"/>
    <property type="evidence" value="ECO:0007669"/>
    <property type="project" value="InterPro"/>
</dbReference>
<dbReference type="SUPFAM" id="SSF52540">
    <property type="entry name" value="P-loop containing nucleoside triphosphate hydrolases"/>
    <property type="match status" value="1"/>
</dbReference>
<dbReference type="RefSeq" id="WP_145283751.1">
    <property type="nucleotide sequence ID" value="NZ_CP036318.1"/>
</dbReference>
<keyword evidence="4" id="KW-1185">Reference proteome</keyword>
<dbReference type="EMBL" id="CP036318">
    <property type="protein sequence ID" value="QDV55833.1"/>
    <property type="molecule type" value="Genomic_DNA"/>
</dbReference>
<evidence type="ECO:0000259" key="1">
    <source>
        <dbReference type="Pfam" id="PF13175"/>
    </source>
</evidence>
<dbReference type="InterPro" id="IPR051396">
    <property type="entry name" value="Bact_Antivir_Def_Nuclease"/>
</dbReference>
<name>A0A518IS08_9BACT</name>
<evidence type="ECO:0000313" key="4">
    <source>
        <dbReference type="Proteomes" id="UP000316770"/>
    </source>
</evidence>
<dbReference type="InterPro" id="IPR041685">
    <property type="entry name" value="AAA_GajA/Old/RecF-like"/>
</dbReference>
<dbReference type="InterPro" id="IPR027417">
    <property type="entry name" value="P-loop_NTPase"/>
</dbReference>
<dbReference type="Pfam" id="PF13175">
    <property type="entry name" value="AAA_15"/>
    <property type="match status" value="1"/>
</dbReference>
<accession>A0A518IS08</accession>
<dbReference type="Pfam" id="PF13304">
    <property type="entry name" value="AAA_21"/>
    <property type="match status" value="1"/>
</dbReference>
<protein>
    <submittedName>
        <fullName evidence="3">Recombination protein F</fullName>
    </submittedName>
</protein>
<evidence type="ECO:0000259" key="2">
    <source>
        <dbReference type="Pfam" id="PF13304"/>
    </source>
</evidence>
<reference evidence="3 4" key="1">
    <citation type="submission" date="2019-02" db="EMBL/GenBank/DDBJ databases">
        <title>Deep-cultivation of Planctomycetes and their phenomic and genomic characterization uncovers novel biology.</title>
        <authorList>
            <person name="Wiegand S."/>
            <person name="Jogler M."/>
            <person name="Boedeker C."/>
            <person name="Pinto D."/>
            <person name="Vollmers J."/>
            <person name="Rivas-Marin E."/>
            <person name="Kohn T."/>
            <person name="Peeters S.H."/>
            <person name="Heuer A."/>
            <person name="Rast P."/>
            <person name="Oberbeckmann S."/>
            <person name="Bunk B."/>
            <person name="Jeske O."/>
            <person name="Meyerdierks A."/>
            <person name="Storesund J.E."/>
            <person name="Kallscheuer N."/>
            <person name="Luecker S."/>
            <person name="Lage O.M."/>
            <person name="Pohl T."/>
            <person name="Merkel B.J."/>
            <person name="Hornburger P."/>
            <person name="Mueller R.-W."/>
            <person name="Bruemmer F."/>
            <person name="Labrenz M."/>
            <person name="Spormann A.M."/>
            <person name="Op den Camp H."/>
            <person name="Overmann J."/>
            <person name="Amann R."/>
            <person name="Jetten M.S.M."/>
            <person name="Mascher T."/>
            <person name="Medema M.H."/>
            <person name="Devos D.P."/>
            <person name="Kaster A.-K."/>
            <person name="Ovreas L."/>
            <person name="Rohde M."/>
            <person name="Galperin M.Y."/>
            <person name="Jogler C."/>
        </authorList>
    </citation>
    <scope>NUCLEOTIDE SEQUENCE [LARGE SCALE GENOMIC DNA]</scope>
    <source>
        <strain evidence="3 4">Mal33</strain>
    </source>
</reference>
<gene>
    <name evidence="3" type="ORF">Mal33_18120</name>
</gene>
<dbReference type="GO" id="GO:0016887">
    <property type="term" value="F:ATP hydrolysis activity"/>
    <property type="evidence" value="ECO:0007669"/>
    <property type="project" value="InterPro"/>
</dbReference>
<evidence type="ECO:0000313" key="3">
    <source>
        <dbReference type="EMBL" id="QDV55833.1"/>
    </source>
</evidence>
<dbReference type="PANTHER" id="PTHR43581:SF4">
    <property type="entry name" value="ATP_GTP PHOSPHATASE"/>
    <property type="match status" value="1"/>
</dbReference>
<feature type="domain" description="Endonuclease GajA/Old nuclease/RecF-like AAA" evidence="1">
    <location>
        <begin position="12"/>
        <end position="53"/>
    </location>
</feature>
<proteinExistence type="predicted"/>
<organism evidence="3 4">
    <name type="scientific">Rosistilla oblonga</name>
    <dbReference type="NCBI Taxonomy" id="2527990"/>
    <lineage>
        <taxon>Bacteria</taxon>
        <taxon>Pseudomonadati</taxon>
        <taxon>Planctomycetota</taxon>
        <taxon>Planctomycetia</taxon>
        <taxon>Pirellulales</taxon>
        <taxon>Pirellulaceae</taxon>
        <taxon>Rosistilla</taxon>
    </lineage>
</organism>
<sequence length="398" mass="44656">MNVDMNTLPFETITIDGFRGLRDLRLEGLGAVNILVGDNNSGKTSVLEAMSIACNPFGPQEWLAMIRRRDFGGLDENRGQSLRWCFPQSGALRNQDFMFKGRCEINSQGRYPLRKLVAEVSDIQGIPSLNELKRMRRLPEDATESIAFAESWRGIELKHVVEMNDAADQPTPFGFPTVSTTDPITLQFWDDDDRMGPILSRPRQGNLPSSTLTPYSYQINQLQLRSHSSQLFQGNGDAMEKREHVLDLIRQFDPEITDIQIASYGGFDAAIYLNHKRLGPAPLSVFGDALRRAVLLSSTLPKLEGGLLLIDEIETGIHISSLVKVFDWLMKTAKQFDVQVIATTHSLEAIDGILAASGDNLDDLVTFHLDNDGDRTDAKRIYGDLLRRMRHQRGLDVR</sequence>